<protein>
    <submittedName>
        <fullName evidence="1">Uncharacterized protein</fullName>
    </submittedName>
</protein>
<reference evidence="1 2" key="1">
    <citation type="journal article" date="2024" name="IMA Fungus">
        <title>Apiospora arundinis, a panoply of carbohydrate-active enzymes and secondary metabolites.</title>
        <authorList>
            <person name="Sorensen T."/>
            <person name="Petersen C."/>
            <person name="Muurmann A.T."/>
            <person name="Christiansen J.V."/>
            <person name="Brundto M.L."/>
            <person name="Overgaard C.K."/>
            <person name="Boysen A.T."/>
            <person name="Wollenberg R.D."/>
            <person name="Larsen T.O."/>
            <person name="Sorensen J.L."/>
            <person name="Nielsen K.L."/>
            <person name="Sondergaard T.E."/>
        </authorList>
    </citation>
    <scope>NUCLEOTIDE SEQUENCE [LARGE SCALE GENOMIC DNA]</scope>
    <source>
        <strain evidence="1 2">AAU 773</strain>
    </source>
</reference>
<organism evidence="1 2">
    <name type="scientific">Apiospora arundinis</name>
    <dbReference type="NCBI Taxonomy" id="335852"/>
    <lineage>
        <taxon>Eukaryota</taxon>
        <taxon>Fungi</taxon>
        <taxon>Dikarya</taxon>
        <taxon>Ascomycota</taxon>
        <taxon>Pezizomycotina</taxon>
        <taxon>Sordariomycetes</taxon>
        <taxon>Xylariomycetidae</taxon>
        <taxon>Amphisphaeriales</taxon>
        <taxon>Apiosporaceae</taxon>
        <taxon>Apiospora</taxon>
    </lineage>
</organism>
<dbReference type="Proteomes" id="UP001390339">
    <property type="component" value="Unassembled WGS sequence"/>
</dbReference>
<accession>A0ABR2IEK2</accession>
<gene>
    <name evidence="1" type="ORF">PGQ11_008021</name>
</gene>
<comment type="caution">
    <text evidence="1">The sequence shown here is derived from an EMBL/GenBank/DDBJ whole genome shotgun (WGS) entry which is preliminary data.</text>
</comment>
<name>A0ABR2IEK2_9PEZI</name>
<sequence length="184" mass="20501">MRIGSHPAASIRVQNSTMTTLLHRKMRHTCNCSFRIPDALVANSPDSLHVDGDDASEIRTILRPIPSPQTVIAAHGQGPVYAPDRPTSVSSPSSSMAMAILPEDWPPPSSRRVPDPRRPISRFIYRTRRRQHHYRSHHNAPALTPLPAIPTFMAPEKGEEETKPETQMSSSAVQTSTRRLIFIC</sequence>
<evidence type="ECO:0000313" key="2">
    <source>
        <dbReference type="Proteomes" id="UP001390339"/>
    </source>
</evidence>
<dbReference type="EMBL" id="JAPCWZ010000005">
    <property type="protein sequence ID" value="KAK8861786.1"/>
    <property type="molecule type" value="Genomic_DNA"/>
</dbReference>
<proteinExistence type="predicted"/>
<keyword evidence="2" id="KW-1185">Reference proteome</keyword>
<evidence type="ECO:0000313" key="1">
    <source>
        <dbReference type="EMBL" id="KAK8861786.1"/>
    </source>
</evidence>